<dbReference type="PROSITE" id="PS50102">
    <property type="entry name" value="RRM"/>
    <property type="match status" value="1"/>
</dbReference>
<evidence type="ECO:0000313" key="8">
    <source>
        <dbReference type="Proteomes" id="UP001177003"/>
    </source>
</evidence>
<dbReference type="InterPro" id="IPR035979">
    <property type="entry name" value="RBD_domain_sf"/>
</dbReference>
<accession>A0AA36EL65</accession>
<evidence type="ECO:0000256" key="5">
    <source>
        <dbReference type="SAM" id="MobiDB-lite"/>
    </source>
</evidence>
<evidence type="ECO:0000256" key="1">
    <source>
        <dbReference type="ARBA" id="ARBA00022664"/>
    </source>
</evidence>
<keyword evidence="2" id="KW-0747">Spliceosome</keyword>
<evidence type="ECO:0000313" key="7">
    <source>
        <dbReference type="EMBL" id="CAI9299878.1"/>
    </source>
</evidence>
<dbReference type="GO" id="GO:0005681">
    <property type="term" value="C:spliceosomal complex"/>
    <property type="evidence" value="ECO:0007669"/>
    <property type="project" value="UniProtKB-KW"/>
</dbReference>
<dbReference type="GO" id="GO:0008380">
    <property type="term" value="P:RNA splicing"/>
    <property type="evidence" value="ECO:0007669"/>
    <property type="project" value="UniProtKB-KW"/>
</dbReference>
<dbReference type="InterPro" id="IPR000504">
    <property type="entry name" value="RRM_dom"/>
</dbReference>
<sequence>MLTTGEWTEVRRRRNWNTELTNYYVTGFPDDIRKEELREPFSMFGKVADVYFGLKKDYQRRNFTFVRYAGIKDAKVMELKLQGIKCRGTILEINISKHQRKPKQYQRQETFRQPIPRKNIQTNNNHHAQQYFSNVSGNKTYAQMEEPEEGEIRPEDVTATDVQPNDHQIPATIILSPTKSLTVKGNEKSPNNLPLKPNHEAACINALTNINSGTSYEIPNIFSKLTNTHNKEHTPINGPSDTYTLGPLEKLVPLGCFGPFPNNNVPFSFTSVQKNDSHSNSNSGGGPKHKKRKRDKVALIPPNSNPLSQDLN</sequence>
<evidence type="ECO:0000256" key="4">
    <source>
        <dbReference type="PROSITE-ProRule" id="PRU00176"/>
    </source>
</evidence>
<dbReference type="InterPro" id="IPR050907">
    <property type="entry name" value="SRSF"/>
</dbReference>
<evidence type="ECO:0000256" key="2">
    <source>
        <dbReference type="ARBA" id="ARBA00022728"/>
    </source>
</evidence>
<dbReference type="GO" id="GO:0006397">
    <property type="term" value="P:mRNA processing"/>
    <property type="evidence" value="ECO:0007669"/>
    <property type="project" value="UniProtKB-KW"/>
</dbReference>
<dbReference type="GO" id="GO:0003723">
    <property type="term" value="F:RNA binding"/>
    <property type="evidence" value="ECO:0007669"/>
    <property type="project" value="UniProtKB-UniRule"/>
</dbReference>
<dbReference type="Gene3D" id="3.30.70.330">
    <property type="match status" value="1"/>
</dbReference>
<proteinExistence type="predicted"/>
<reference evidence="7" key="1">
    <citation type="submission" date="2023-04" db="EMBL/GenBank/DDBJ databases">
        <authorList>
            <person name="Vijverberg K."/>
            <person name="Xiong W."/>
            <person name="Schranz E."/>
        </authorList>
    </citation>
    <scope>NUCLEOTIDE SEQUENCE</scope>
</reference>
<dbReference type="InterPro" id="IPR012677">
    <property type="entry name" value="Nucleotide-bd_a/b_plait_sf"/>
</dbReference>
<protein>
    <recommendedName>
        <fullName evidence="6">RRM domain-containing protein</fullName>
    </recommendedName>
</protein>
<keyword evidence="8" id="KW-1185">Reference proteome</keyword>
<organism evidence="7 8">
    <name type="scientific">Lactuca saligna</name>
    <name type="common">Willowleaf lettuce</name>
    <dbReference type="NCBI Taxonomy" id="75948"/>
    <lineage>
        <taxon>Eukaryota</taxon>
        <taxon>Viridiplantae</taxon>
        <taxon>Streptophyta</taxon>
        <taxon>Embryophyta</taxon>
        <taxon>Tracheophyta</taxon>
        <taxon>Spermatophyta</taxon>
        <taxon>Magnoliopsida</taxon>
        <taxon>eudicotyledons</taxon>
        <taxon>Gunneridae</taxon>
        <taxon>Pentapetalae</taxon>
        <taxon>asterids</taxon>
        <taxon>campanulids</taxon>
        <taxon>Asterales</taxon>
        <taxon>Asteraceae</taxon>
        <taxon>Cichorioideae</taxon>
        <taxon>Cichorieae</taxon>
        <taxon>Lactucinae</taxon>
        <taxon>Lactuca</taxon>
    </lineage>
</organism>
<name>A0AA36EL65_LACSI</name>
<keyword evidence="1" id="KW-0507">mRNA processing</keyword>
<evidence type="ECO:0000259" key="6">
    <source>
        <dbReference type="PROSITE" id="PS50102"/>
    </source>
</evidence>
<dbReference type="CDD" id="cd00590">
    <property type="entry name" value="RRM_SF"/>
    <property type="match status" value="1"/>
</dbReference>
<keyword evidence="3" id="KW-0508">mRNA splicing</keyword>
<dbReference type="EMBL" id="OX465084">
    <property type="protein sequence ID" value="CAI9299878.1"/>
    <property type="molecule type" value="Genomic_DNA"/>
</dbReference>
<keyword evidence="4" id="KW-0694">RNA-binding</keyword>
<dbReference type="Proteomes" id="UP001177003">
    <property type="component" value="Chromosome 8"/>
</dbReference>
<dbReference type="AlphaFoldDB" id="A0AA36EL65"/>
<dbReference type="SUPFAM" id="SSF54928">
    <property type="entry name" value="RNA-binding domain, RBD"/>
    <property type="match status" value="1"/>
</dbReference>
<feature type="region of interest" description="Disordered" evidence="5">
    <location>
        <begin position="268"/>
        <end position="312"/>
    </location>
</feature>
<gene>
    <name evidence="7" type="ORF">LSALG_LOCUS38562</name>
</gene>
<feature type="domain" description="RRM" evidence="6">
    <location>
        <begin position="21"/>
        <end position="98"/>
    </location>
</feature>
<dbReference type="PANTHER" id="PTHR23147">
    <property type="entry name" value="SERINE/ARGININE RICH SPLICING FACTOR"/>
    <property type="match status" value="1"/>
</dbReference>
<dbReference type="Pfam" id="PF00076">
    <property type="entry name" value="RRM_1"/>
    <property type="match status" value="1"/>
</dbReference>
<dbReference type="SMART" id="SM00360">
    <property type="entry name" value="RRM"/>
    <property type="match status" value="1"/>
</dbReference>
<evidence type="ECO:0000256" key="3">
    <source>
        <dbReference type="ARBA" id="ARBA00023187"/>
    </source>
</evidence>